<dbReference type="RefSeq" id="WP_264729288.1">
    <property type="nucleotide sequence ID" value="NZ_JAPDNR010000001.1"/>
</dbReference>
<protein>
    <submittedName>
        <fullName evidence="1">Uncharacterized protein</fullName>
    </submittedName>
</protein>
<evidence type="ECO:0000313" key="2">
    <source>
        <dbReference type="Proteomes" id="UP001207742"/>
    </source>
</evidence>
<proteinExistence type="predicted"/>
<gene>
    <name evidence="1" type="ORF">OL497_07690</name>
</gene>
<name>A0ABT3III8_9BACT</name>
<comment type="caution">
    <text evidence="1">The sequence shown here is derived from an EMBL/GenBank/DDBJ whole genome shotgun (WGS) entry which is preliminary data.</text>
</comment>
<evidence type="ECO:0000313" key="1">
    <source>
        <dbReference type="EMBL" id="MCW3483769.1"/>
    </source>
</evidence>
<organism evidence="1 2">
    <name type="scientific">Chitinophaga nivalis</name>
    <dbReference type="NCBI Taxonomy" id="2991709"/>
    <lineage>
        <taxon>Bacteria</taxon>
        <taxon>Pseudomonadati</taxon>
        <taxon>Bacteroidota</taxon>
        <taxon>Chitinophagia</taxon>
        <taxon>Chitinophagales</taxon>
        <taxon>Chitinophagaceae</taxon>
        <taxon>Chitinophaga</taxon>
    </lineage>
</organism>
<sequence length="89" mass="10008">MSKKVFITKYLETLGIVECELINHYPPGVRVMVNGSSVYVGCNYWNETKEAAEKIAASIAQKKIAGYEKKIAKLKKWLPGEEDGRIMSI</sequence>
<dbReference type="Proteomes" id="UP001207742">
    <property type="component" value="Unassembled WGS sequence"/>
</dbReference>
<accession>A0ABT3III8</accession>
<keyword evidence="2" id="KW-1185">Reference proteome</keyword>
<dbReference type="EMBL" id="JAPDNS010000001">
    <property type="protein sequence ID" value="MCW3483769.1"/>
    <property type="molecule type" value="Genomic_DNA"/>
</dbReference>
<reference evidence="1 2" key="1">
    <citation type="submission" date="2022-10" db="EMBL/GenBank/DDBJ databases">
        <title>Chitinophaga nivalis PC15 sp. nov., isolated from Pyeongchang county, South Korea.</title>
        <authorList>
            <person name="Trinh H.N."/>
        </authorList>
    </citation>
    <scope>NUCLEOTIDE SEQUENCE [LARGE SCALE GENOMIC DNA]</scope>
    <source>
        <strain evidence="1 2">PC14</strain>
    </source>
</reference>